<name>A0A834IAZ4_RHYFE</name>
<protein>
    <submittedName>
        <fullName evidence="1">Uncharacterized protein</fullName>
    </submittedName>
</protein>
<sequence>MSIGANKPKKSARHAEREKEIVEGLKRPEFITFGKVGEEFLRNATGISSTFRKDCLVARDLGQNDGPSSATTTIRMWIQAGWK</sequence>
<dbReference type="EMBL" id="JAACXV010000415">
    <property type="protein sequence ID" value="KAF7277700.1"/>
    <property type="molecule type" value="Genomic_DNA"/>
</dbReference>
<dbReference type="AlphaFoldDB" id="A0A834IAZ4"/>
<comment type="caution">
    <text evidence="1">The sequence shown here is derived from an EMBL/GenBank/DDBJ whole genome shotgun (WGS) entry which is preliminary data.</text>
</comment>
<evidence type="ECO:0000313" key="1">
    <source>
        <dbReference type="EMBL" id="KAF7277700.1"/>
    </source>
</evidence>
<gene>
    <name evidence="1" type="ORF">GWI33_009311</name>
</gene>
<reference evidence="1" key="1">
    <citation type="submission" date="2020-08" db="EMBL/GenBank/DDBJ databases">
        <title>Genome sequencing and assembly of the red palm weevil Rhynchophorus ferrugineus.</title>
        <authorList>
            <person name="Dias G.B."/>
            <person name="Bergman C.M."/>
            <person name="Manee M."/>
        </authorList>
    </citation>
    <scope>NUCLEOTIDE SEQUENCE</scope>
    <source>
        <strain evidence="1">AA-2017</strain>
        <tissue evidence="1">Whole larva</tissue>
    </source>
</reference>
<dbReference type="Proteomes" id="UP000625711">
    <property type="component" value="Unassembled WGS sequence"/>
</dbReference>
<accession>A0A834IAZ4</accession>
<keyword evidence="2" id="KW-1185">Reference proteome</keyword>
<evidence type="ECO:0000313" key="2">
    <source>
        <dbReference type="Proteomes" id="UP000625711"/>
    </source>
</evidence>
<organism evidence="1 2">
    <name type="scientific">Rhynchophorus ferrugineus</name>
    <name type="common">Red palm weevil</name>
    <name type="synonym">Curculio ferrugineus</name>
    <dbReference type="NCBI Taxonomy" id="354439"/>
    <lineage>
        <taxon>Eukaryota</taxon>
        <taxon>Metazoa</taxon>
        <taxon>Ecdysozoa</taxon>
        <taxon>Arthropoda</taxon>
        <taxon>Hexapoda</taxon>
        <taxon>Insecta</taxon>
        <taxon>Pterygota</taxon>
        <taxon>Neoptera</taxon>
        <taxon>Endopterygota</taxon>
        <taxon>Coleoptera</taxon>
        <taxon>Polyphaga</taxon>
        <taxon>Cucujiformia</taxon>
        <taxon>Curculionidae</taxon>
        <taxon>Dryophthorinae</taxon>
        <taxon>Rhynchophorus</taxon>
    </lineage>
</organism>
<proteinExistence type="predicted"/>